<comment type="caution">
    <text evidence="2">The sequence shown here is derived from an EMBL/GenBank/DDBJ whole genome shotgun (WGS) entry which is preliminary data.</text>
</comment>
<evidence type="ECO:0000256" key="1">
    <source>
        <dbReference type="SAM" id="MobiDB-lite"/>
    </source>
</evidence>
<dbReference type="EMBL" id="CAJVPZ010078064">
    <property type="protein sequence ID" value="CAG8805888.1"/>
    <property type="molecule type" value="Genomic_DNA"/>
</dbReference>
<feature type="non-terminal residue" evidence="2">
    <location>
        <position position="71"/>
    </location>
</feature>
<dbReference type="AlphaFoldDB" id="A0A9N9K2N7"/>
<gene>
    <name evidence="2" type="ORF">RFULGI_LOCUS18218</name>
</gene>
<name>A0A9N9K2N7_9GLOM</name>
<proteinExistence type="predicted"/>
<protein>
    <submittedName>
        <fullName evidence="2">682_t:CDS:1</fullName>
    </submittedName>
</protein>
<reference evidence="2" key="1">
    <citation type="submission" date="2021-06" db="EMBL/GenBank/DDBJ databases">
        <authorList>
            <person name="Kallberg Y."/>
            <person name="Tangrot J."/>
            <person name="Rosling A."/>
        </authorList>
    </citation>
    <scope>NUCLEOTIDE SEQUENCE</scope>
    <source>
        <strain evidence="2">IN212</strain>
    </source>
</reference>
<evidence type="ECO:0000313" key="2">
    <source>
        <dbReference type="EMBL" id="CAG8805888.1"/>
    </source>
</evidence>
<feature type="non-terminal residue" evidence="2">
    <location>
        <position position="1"/>
    </location>
</feature>
<sequence>VDKDLSNQDVRLHEQINNEQFDKPKTVDSENGKHEKDKKDSEKRISDQLDLNDPETLKFYDQVIIFRDDKT</sequence>
<organism evidence="2 3">
    <name type="scientific">Racocetra fulgida</name>
    <dbReference type="NCBI Taxonomy" id="60492"/>
    <lineage>
        <taxon>Eukaryota</taxon>
        <taxon>Fungi</taxon>
        <taxon>Fungi incertae sedis</taxon>
        <taxon>Mucoromycota</taxon>
        <taxon>Glomeromycotina</taxon>
        <taxon>Glomeromycetes</taxon>
        <taxon>Diversisporales</taxon>
        <taxon>Gigasporaceae</taxon>
        <taxon>Racocetra</taxon>
    </lineage>
</organism>
<dbReference type="Proteomes" id="UP000789396">
    <property type="component" value="Unassembled WGS sequence"/>
</dbReference>
<dbReference type="OrthoDB" id="434258at2759"/>
<feature type="region of interest" description="Disordered" evidence="1">
    <location>
        <begin position="1"/>
        <end position="49"/>
    </location>
</feature>
<evidence type="ECO:0000313" key="3">
    <source>
        <dbReference type="Proteomes" id="UP000789396"/>
    </source>
</evidence>
<accession>A0A9N9K2N7</accession>
<keyword evidence="3" id="KW-1185">Reference proteome</keyword>
<feature type="compositionally biased region" description="Basic and acidic residues" evidence="1">
    <location>
        <begin position="1"/>
        <end position="47"/>
    </location>
</feature>